<dbReference type="InterPro" id="IPR050455">
    <property type="entry name" value="Tpx_Peroxidase_subfamily"/>
</dbReference>
<dbReference type="CDD" id="cd03018">
    <property type="entry name" value="PRX_AhpE_like"/>
    <property type="match status" value="1"/>
</dbReference>
<dbReference type="SUPFAM" id="SSF52833">
    <property type="entry name" value="Thioredoxin-like"/>
    <property type="match status" value="1"/>
</dbReference>
<dbReference type="GO" id="GO:0016209">
    <property type="term" value="F:antioxidant activity"/>
    <property type="evidence" value="ECO:0007669"/>
    <property type="project" value="InterPro"/>
</dbReference>
<dbReference type="PROSITE" id="PS51352">
    <property type="entry name" value="THIOREDOXIN_2"/>
    <property type="match status" value="1"/>
</dbReference>
<keyword evidence="2" id="KW-0676">Redox-active center</keyword>
<dbReference type="PANTHER" id="PTHR43110:SF1">
    <property type="entry name" value="THIOL PEROXIDASE"/>
    <property type="match status" value="1"/>
</dbReference>
<evidence type="ECO:0000313" key="6">
    <source>
        <dbReference type="Proteomes" id="UP000240880"/>
    </source>
</evidence>
<accession>A0A2R6ACZ0</accession>
<proteinExistence type="predicted"/>
<feature type="active site" description="Cysteine sulfenic acid (-SOH) intermediate; for peroxidase activity" evidence="3">
    <location>
        <position position="44"/>
    </location>
</feature>
<dbReference type="Pfam" id="PF00578">
    <property type="entry name" value="AhpC-TSA"/>
    <property type="match status" value="1"/>
</dbReference>
<keyword evidence="1" id="KW-0560">Oxidoreductase</keyword>
<protein>
    <submittedName>
        <fullName evidence="5">Peroxiredoxin</fullName>
    </submittedName>
</protein>
<dbReference type="AlphaFoldDB" id="A0A2R6ACZ0"/>
<dbReference type="InterPro" id="IPR013766">
    <property type="entry name" value="Thioredoxin_domain"/>
</dbReference>
<evidence type="ECO:0000256" key="1">
    <source>
        <dbReference type="ARBA" id="ARBA00023002"/>
    </source>
</evidence>
<dbReference type="Gene3D" id="3.40.30.10">
    <property type="entry name" value="Glutaredoxin"/>
    <property type="match status" value="1"/>
</dbReference>
<evidence type="ECO:0000259" key="4">
    <source>
        <dbReference type="PROSITE" id="PS51352"/>
    </source>
</evidence>
<gene>
    <name evidence="5" type="ORF">B9Q01_01905</name>
</gene>
<reference evidence="5 6" key="1">
    <citation type="submission" date="2017-04" db="EMBL/GenBank/DDBJ databases">
        <title>Novel microbial lineages endemic to geothermal iron-oxide mats fill important gaps in the evolutionary history of Archaea.</title>
        <authorList>
            <person name="Jay Z.J."/>
            <person name="Beam J.P."/>
            <person name="Dlakic M."/>
            <person name="Rusch D.B."/>
            <person name="Kozubal M.A."/>
            <person name="Inskeep W.P."/>
        </authorList>
    </citation>
    <scope>NUCLEOTIDE SEQUENCE [LARGE SCALE GENOMIC DNA]</scope>
    <source>
        <strain evidence="5">OSP_D</strain>
    </source>
</reference>
<dbReference type="InterPro" id="IPR000866">
    <property type="entry name" value="AhpC/TSA"/>
</dbReference>
<evidence type="ECO:0000256" key="2">
    <source>
        <dbReference type="ARBA" id="ARBA00023284"/>
    </source>
</evidence>
<dbReference type="Proteomes" id="UP000240880">
    <property type="component" value="Unassembled WGS sequence"/>
</dbReference>
<evidence type="ECO:0000256" key="3">
    <source>
        <dbReference type="PIRSR" id="PIRSR000239-1"/>
    </source>
</evidence>
<sequence>MVEVGQPAPDVELVDTDLKKVKISSFKGKPVVLAFYPGAFTSVCTKEMCTFRDGMQKFNSFNAQVVGISVDPPFSNKAFKEQYKLNFPILSDYNREAVKAYGVAHNDFANLKGYTAAKRSVFILDKDGIIRYKWVSDDPRVEPNYDEILEQLKKLPK</sequence>
<organism evidence="5 6">
    <name type="scientific">Candidatus Marsarchaeota G1 archaeon OSP_D</name>
    <dbReference type="NCBI Taxonomy" id="1978155"/>
    <lineage>
        <taxon>Archaea</taxon>
        <taxon>Candidatus Marsarchaeota</taxon>
        <taxon>Candidatus Marsarchaeota group 1</taxon>
    </lineage>
</organism>
<dbReference type="PANTHER" id="PTHR43110">
    <property type="entry name" value="THIOL PEROXIDASE"/>
    <property type="match status" value="1"/>
</dbReference>
<feature type="domain" description="Thioredoxin" evidence="4">
    <location>
        <begin position="2"/>
        <end position="157"/>
    </location>
</feature>
<dbReference type="InterPro" id="IPR036249">
    <property type="entry name" value="Thioredoxin-like_sf"/>
</dbReference>
<comment type="caution">
    <text evidence="5">The sequence shown here is derived from an EMBL/GenBank/DDBJ whole genome shotgun (WGS) entry which is preliminary data.</text>
</comment>
<dbReference type="InterPro" id="IPR024706">
    <property type="entry name" value="Peroxiredoxin_AhpC-typ"/>
</dbReference>
<name>A0A2R6ACZ0_9ARCH</name>
<evidence type="ECO:0000313" key="5">
    <source>
        <dbReference type="EMBL" id="PSN84208.1"/>
    </source>
</evidence>
<dbReference type="PIRSF" id="PIRSF000239">
    <property type="entry name" value="AHPC"/>
    <property type="match status" value="1"/>
</dbReference>
<dbReference type="EMBL" id="NEXC01000006">
    <property type="protein sequence ID" value="PSN84208.1"/>
    <property type="molecule type" value="Genomic_DNA"/>
</dbReference>
<dbReference type="GO" id="GO:0016491">
    <property type="term" value="F:oxidoreductase activity"/>
    <property type="evidence" value="ECO:0007669"/>
    <property type="project" value="UniProtKB-KW"/>
</dbReference>